<accession>C5LLQ0</accession>
<evidence type="ECO:0000313" key="2">
    <source>
        <dbReference type="EMBL" id="EER02272.1"/>
    </source>
</evidence>
<organism evidence="3">
    <name type="scientific">Perkinsus marinus (strain ATCC 50983 / TXsc)</name>
    <dbReference type="NCBI Taxonomy" id="423536"/>
    <lineage>
        <taxon>Eukaryota</taxon>
        <taxon>Sar</taxon>
        <taxon>Alveolata</taxon>
        <taxon>Perkinsozoa</taxon>
        <taxon>Perkinsea</taxon>
        <taxon>Perkinsida</taxon>
        <taxon>Perkinsidae</taxon>
        <taxon>Perkinsus</taxon>
    </lineage>
</organism>
<dbReference type="AlphaFoldDB" id="C5LLQ0"/>
<evidence type="ECO:0000313" key="3">
    <source>
        <dbReference type="Proteomes" id="UP000007800"/>
    </source>
</evidence>
<sequence>MGQPTLAPAFSPNQMGASLDKGPILIPGDDLNATGGKPDGITSQGNAIDGGRCQLGGQV</sequence>
<protein>
    <submittedName>
        <fullName evidence="2">Uncharacterized protein</fullName>
    </submittedName>
</protein>
<dbReference type="RefSeq" id="XP_002769554.1">
    <property type="nucleotide sequence ID" value="XM_002769508.1"/>
</dbReference>
<name>C5LLQ0_PERM5</name>
<dbReference type="Proteomes" id="UP000007800">
    <property type="component" value="Unassembled WGS sequence"/>
</dbReference>
<reference evidence="2 3" key="1">
    <citation type="submission" date="2008-07" db="EMBL/GenBank/DDBJ databases">
        <authorList>
            <person name="El-Sayed N."/>
            <person name="Caler E."/>
            <person name="Inman J."/>
            <person name="Amedeo P."/>
            <person name="Hass B."/>
            <person name="Wortman J."/>
        </authorList>
    </citation>
    <scope>NUCLEOTIDE SEQUENCE [LARGE SCALE GENOMIC DNA]</scope>
    <source>
        <strain evidence="3">ATCC 50983 / TXsc</strain>
    </source>
</reference>
<evidence type="ECO:0000256" key="1">
    <source>
        <dbReference type="SAM" id="MobiDB-lite"/>
    </source>
</evidence>
<dbReference type="GeneID" id="9055264"/>
<keyword evidence="3" id="KW-1185">Reference proteome</keyword>
<dbReference type="InParanoid" id="C5LLQ0"/>
<dbReference type="EMBL" id="GG683299">
    <property type="protein sequence ID" value="EER02272.1"/>
    <property type="molecule type" value="Genomic_DNA"/>
</dbReference>
<proteinExistence type="predicted"/>
<gene>
    <name evidence="2" type="ORF">Pmar_PMAR006594</name>
</gene>
<feature type="region of interest" description="Disordered" evidence="1">
    <location>
        <begin position="1"/>
        <end position="59"/>
    </location>
</feature>